<comment type="function">
    <text evidence="7">With S5 and S12 plays an important role in translational accuracy.</text>
</comment>
<evidence type="ECO:0000259" key="10">
    <source>
        <dbReference type="SMART" id="SM01390"/>
    </source>
</evidence>
<dbReference type="NCBIfam" id="TIGR01017">
    <property type="entry name" value="rpsD_bact"/>
    <property type="match status" value="1"/>
</dbReference>
<dbReference type="HAMAP" id="MF_01306_B">
    <property type="entry name" value="Ribosomal_uS4_B"/>
    <property type="match status" value="1"/>
</dbReference>
<dbReference type="AlphaFoldDB" id="A0A1G1WDG3"/>
<dbReference type="Gene3D" id="3.10.290.10">
    <property type="entry name" value="RNA-binding S4 domain"/>
    <property type="match status" value="1"/>
</dbReference>
<dbReference type="PANTHER" id="PTHR11831">
    <property type="entry name" value="30S 40S RIBOSOMAL PROTEIN"/>
    <property type="match status" value="1"/>
</dbReference>
<dbReference type="SMART" id="SM01390">
    <property type="entry name" value="Ribosomal_S4"/>
    <property type="match status" value="1"/>
</dbReference>
<evidence type="ECO:0000256" key="5">
    <source>
        <dbReference type="ARBA" id="ARBA00023274"/>
    </source>
</evidence>
<comment type="similarity">
    <text evidence="1 7 8">Belongs to the universal ribosomal protein uS4 family.</text>
</comment>
<dbReference type="Pfam" id="PF00163">
    <property type="entry name" value="Ribosomal_S4"/>
    <property type="match status" value="1"/>
</dbReference>
<proteinExistence type="inferred from homology"/>
<evidence type="ECO:0000256" key="7">
    <source>
        <dbReference type="HAMAP-Rule" id="MF_01306"/>
    </source>
</evidence>
<dbReference type="GO" id="GO:0003735">
    <property type="term" value="F:structural constituent of ribosome"/>
    <property type="evidence" value="ECO:0007669"/>
    <property type="project" value="InterPro"/>
</dbReference>
<reference evidence="11 12" key="1">
    <citation type="journal article" date="2016" name="Nat. Commun.">
        <title>Thousands of microbial genomes shed light on interconnected biogeochemical processes in an aquifer system.</title>
        <authorList>
            <person name="Anantharaman K."/>
            <person name="Brown C.T."/>
            <person name="Hug L.A."/>
            <person name="Sharon I."/>
            <person name="Castelle C.J."/>
            <person name="Probst A.J."/>
            <person name="Thomas B.C."/>
            <person name="Singh A."/>
            <person name="Wilkins M.J."/>
            <person name="Karaoz U."/>
            <person name="Brodie E.L."/>
            <person name="Williams K.H."/>
            <person name="Hubbard S.S."/>
            <person name="Banfield J.F."/>
        </authorList>
    </citation>
    <scope>NUCLEOTIDE SEQUENCE [LARGE SCALE GENOMIC DNA]</scope>
</reference>
<evidence type="ECO:0000313" key="12">
    <source>
        <dbReference type="Proteomes" id="UP000178162"/>
    </source>
</evidence>
<dbReference type="SUPFAM" id="SSF55174">
    <property type="entry name" value="Alpha-L RNA-binding motif"/>
    <property type="match status" value="1"/>
</dbReference>
<evidence type="ECO:0000256" key="8">
    <source>
        <dbReference type="RuleBase" id="RU003699"/>
    </source>
</evidence>
<dbReference type="InterPro" id="IPR036986">
    <property type="entry name" value="S4_RNA-bd_sf"/>
</dbReference>
<sequence length="210" mass="23889">MARYTGPKFKLDRREGANLFLKGKRSLGTKHPIEKKGAVPPGQHGQKLLSRRKISDYARQLREKQKVKRIYGVLENQFKRYFNLASKKKAATGEFLLTLLETRLDNVVYKLGFAVSRAQARQLVNHGHVLVNDKKVSIPSYNVKAGDLISLKKDATNFASVKEAVEMIDKKQIPDWLVRKGLIGKVNRIPVRDDTGADVDEQLIVEFYSR</sequence>
<dbReference type="PANTHER" id="PTHR11831:SF4">
    <property type="entry name" value="SMALL RIBOSOMAL SUBUNIT PROTEIN US4M"/>
    <property type="match status" value="1"/>
</dbReference>
<dbReference type="EMBL" id="MHCR01000010">
    <property type="protein sequence ID" value="OGY25735.1"/>
    <property type="molecule type" value="Genomic_DNA"/>
</dbReference>
<dbReference type="Gene3D" id="1.10.1050.10">
    <property type="entry name" value="Ribosomal Protein S4 Delta 41, Chain A, domain 1"/>
    <property type="match status" value="1"/>
</dbReference>
<evidence type="ECO:0000256" key="2">
    <source>
        <dbReference type="ARBA" id="ARBA00022730"/>
    </source>
</evidence>
<dbReference type="SMART" id="SM00363">
    <property type="entry name" value="S4"/>
    <property type="match status" value="1"/>
</dbReference>
<dbReference type="InterPro" id="IPR005709">
    <property type="entry name" value="Ribosomal_uS4_bac-type"/>
</dbReference>
<dbReference type="PROSITE" id="PS00632">
    <property type="entry name" value="RIBOSOMAL_S4"/>
    <property type="match status" value="1"/>
</dbReference>
<dbReference type="GO" id="GO:0042274">
    <property type="term" value="P:ribosomal small subunit biogenesis"/>
    <property type="evidence" value="ECO:0007669"/>
    <property type="project" value="TreeGrafter"/>
</dbReference>
<dbReference type="InterPro" id="IPR002942">
    <property type="entry name" value="S4_RNA-bd"/>
</dbReference>
<evidence type="ECO:0000256" key="1">
    <source>
        <dbReference type="ARBA" id="ARBA00007465"/>
    </source>
</evidence>
<name>A0A1G1WDG3_9BACT</name>
<dbReference type="STRING" id="1802595.A2134_02740"/>
<comment type="function">
    <text evidence="7">One of the primary rRNA binding proteins, it binds directly to 16S rRNA where it nucleates assembly of the body of the 30S subunit.</text>
</comment>
<dbReference type="GO" id="GO:0019843">
    <property type="term" value="F:rRNA binding"/>
    <property type="evidence" value="ECO:0007669"/>
    <property type="project" value="UniProtKB-UniRule"/>
</dbReference>
<dbReference type="InterPro" id="IPR022801">
    <property type="entry name" value="Ribosomal_uS4"/>
</dbReference>
<feature type="domain" description="Small ribosomal subunit protein uS4 N-terminal" evidence="10">
    <location>
        <begin position="3"/>
        <end position="101"/>
    </location>
</feature>
<evidence type="ECO:0000256" key="4">
    <source>
        <dbReference type="ARBA" id="ARBA00022980"/>
    </source>
</evidence>
<dbReference type="Proteomes" id="UP000178162">
    <property type="component" value="Unassembled WGS sequence"/>
</dbReference>
<keyword evidence="2 7" id="KW-0699">rRNA-binding</keyword>
<comment type="subunit">
    <text evidence="7">Part of the 30S ribosomal subunit. Contacts protein S5. The interaction surface between S4 and S5 is involved in control of translational fidelity.</text>
</comment>
<gene>
    <name evidence="7" type="primary">rpsD</name>
    <name evidence="11" type="ORF">A2134_02740</name>
</gene>
<keyword evidence="5 7" id="KW-0687">Ribonucleoprotein</keyword>
<dbReference type="GO" id="GO:0006412">
    <property type="term" value="P:translation"/>
    <property type="evidence" value="ECO:0007669"/>
    <property type="project" value="UniProtKB-UniRule"/>
</dbReference>
<dbReference type="NCBIfam" id="NF003717">
    <property type="entry name" value="PRK05327.1"/>
    <property type="match status" value="1"/>
</dbReference>
<keyword evidence="4 7" id="KW-0689">Ribosomal protein</keyword>
<keyword evidence="3 7" id="KW-0694">RNA-binding</keyword>
<dbReference type="InterPro" id="IPR001912">
    <property type="entry name" value="Ribosomal_uS4_N"/>
</dbReference>
<evidence type="ECO:0000313" key="11">
    <source>
        <dbReference type="EMBL" id="OGY25735.1"/>
    </source>
</evidence>
<dbReference type="GO" id="GO:0015935">
    <property type="term" value="C:small ribosomal subunit"/>
    <property type="evidence" value="ECO:0007669"/>
    <property type="project" value="InterPro"/>
</dbReference>
<evidence type="ECO:0000256" key="6">
    <source>
        <dbReference type="ARBA" id="ARBA00035254"/>
    </source>
</evidence>
<dbReference type="Pfam" id="PF01479">
    <property type="entry name" value="S4"/>
    <property type="match status" value="1"/>
</dbReference>
<feature type="domain" description="RNA-binding S4" evidence="9">
    <location>
        <begin position="102"/>
        <end position="172"/>
    </location>
</feature>
<accession>A0A1G1WDG3</accession>
<comment type="caution">
    <text evidence="11">The sequence shown here is derived from an EMBL/GenBank/DDBJ whole genome shotgun (WGS) entry which is preliminary data.</text>
</comment>
<dbReference type="PROSITE" id="PS50889">
    <property type="entry name" value="S4"/>
    <property type="match status" value="1"/>
</dbReference>
<organism evidence="11 12">
    <name type="scientific">Candidatus Woykebacteria bacterium RBG_16_39_9b</name>
    <dbReference type="NCBI Taxonomy" id="1802595"/>
    <lineage>
        <taxon>Bacteria</taxon>
        <taxon>Candidatus Woykeibacteriota</taxon>
    </lineage>
</organism>
<evidence type="ECO:0000259" key="9">
    <source>
        <dbReference type="SMART" id="SM00363"/>
    </source>
</evidence>
<protein>
    <recommendedName>
        <fullName evidence="6 7">Small ribosomal subunit protein uS4</fullName>
    </recommendedName>
</protein>
<evidence type="ECO:0000256" key="3">
    <source>
        <dbReference type="ARBA" id="ARBA00022884"/>
    </source>
</evidence>
<dbReference type="CDD" id="cd00165">
    <property type="entry name" value="S4"/>
    <property type="match status" value="1"/>
</dbReference>
<dbReference type="FunFam" id="3.10.290.10:FF:000001">
    <property type="entry name" value="30S ribosomal protein S4"/>
    <property type="match status" value="1"/>
</dbReference>
<dbReference type="InterPro" id="IPR018079">
    <property type="entry name" value="Ribosomal_uS4_CS"/>
</dbReference>